<feature type="transmembrane region" description="Helical" evidence="1">
    <location>
        <begin position="135"/>
        <end position="156"/>
    </location>
</feature>
<name>A0A814NII6_9BILA</name>
<evidence type="ECO:0000256" key="1">
    <source>
        <dbReference type="SAM" id="Phobius"/>
    </source>
</evidence>
<dbReference type="Proteomes" id="UP000663845">
    <property type="component" value="Unassembled WGS sequence"/>
</dbReference>
<dbReference type="EMBL" id="CAJNOG010000224">
    <property type="protein sequence ID" value="CAF1092378.1"/>
    <property type="molecule type" value="Genomic_DNA"/>
</dbReference>
<comment type="caution">
    <text evidence="2">The sequence shown here is derived from an EMBL/GenBank/DDBJ whole genome shotgun (WGS) entry which is preliminary data.</text>
</comment>
<keyword evidence="1" id="KW-1133">Transmembrane helix</keyword>
<feature type="transmembrane region" description="Helical" evidence="1">
    <location>
        <begin position="105"/>
        <end position="129"/>
    </location>
</feature>
<reference evidence="2" key="1">
    <citation type="submission" date="2021-02" db="EMBL/GenBank/DDBJ databases">
        <authorList>
            <person name="Nowell W R."/>
        </authorList>
    </citation>
    <scope>NUCLEOTIDE SEQUENCE</scope>
</reference>
<feature type="transmembrane region" description="Helical" evidence="1">
    <location>
        <begin position="39"/>
        <end position="65"/>
    </location>
</feature>
<gene>
    <name evidence="2" type="ORF">JYZ213_LOCUS20914</name>
</gene>
<evidence type="ECO:0008006" key="4">
    <source>
        <dbReference type="Google" id="ProtNLM"/>
    </source>
</evidence>
<dbReference type="CDD" id="cd00637">
    <property type="entry name" value="7tm_classA_rhodopsin-like"/>
    <property type="match status" value="1"/>
</dbReference>
<evidence type="ECO:0000313" key="3">
    <source>
        <dbReference type="Proteomes" id="UP000663845"/>
    </source>
</evidence>
<dbReference type="Gene3D" id="1.20.1070.10">
    <property type="entry name" value="Rhodopsin 7-helix transmembrane proteins"/>
    <property type="match status" value="1"/>
</dbReference>
<sequence>MFYKRKRWVTICILSQWIAGFIISIPFLCRPKPHCDFWIWMHIYTFIMIVVIPSIISLITNIIIFKYARSSSRRIHPETLSAQINVHHPQIFSIRHRDVLLLRQMISMFCIFIGSWGPLYLTLVLQRLINISPLVIPILMFIAESAVLIDIIKLFVANQEMRQYFRQKMFRCFQAYQ</sequence>
<feature type="transmembrane region" description="Helical" evidence="1">
    <location>
        <begin position="7"/>
        <end position="27"/>
    </location>
</feature>
<accession>A0A814NII6</accession>
<keyword evidence="1" id="KW-0812">Transmembrane</keyword>
<dbReference type="AlphaFoldDB" id="A0A814NII6"/>
<organism evidence="2 3">
    <name type="scientific">Adineta steineri</name>
    <dbReference type="NCBI Taxonomy" id="433720"/>
    <lineage>
        <taxon>Eukaryota</taxon>
        <taxon>Metazoa</taxon>
        <taxon>Spiralia</taxon>
        <taxon>Gnathifera</taxon>
        <taxon>Rotifera</taxon>
        <taxon>Eurotatoria</taxon>
        <taxon>Bdelloidea</taxon>
        <taxon>Adinetida</taxon>
        <taxon>Adinetidae</taxon>
        <taxon>Adineta</taxon>
    </lineage>
</organism>
<proteinExistence type="predicted"/>
<protein>
    <recommendedName>
        <fullName evidence="4">G-protein coupled receptors family 1 profile domain-containing protein</fullName>
    </recommendedName>
</protein>
<evidence type="ECO:0000313" key="2">
    <source>
        <dbReference type="EMBL" id="CAF1092378.1"/>
    </source>
</evidence>
<dbReference type="SUPFAM" id="SSF81321">
    <property type="entry name" value="Family A G protein-coupled receptor-like"/>
    <property type="match status" value="1"/>
</dbReference>
<keyword evidence="1" id="KW-0472">Membrane</keyword>